<evidence type="ECO:0000313" key="3">
    <source>
        <dbReference type="Proteomes" id="UP001140949"/>
    </source>
</evidence>
<dbReference type="EMBL" id="JANAVB010033418">
    <property type="protein sequence ID" value="KAJ6808319.1"/>
    <property type="molecule type" value="Genomic_DNA"/>
</dbReference>
<name>A0AAX6EWS2_IRIPA</name>
<reference evidence="2" key="1">
    <citation type="journal article" date="2023" name="GigaByte">
        <title>Genome assembly of the bearded iris, Iris pallida Lam.</title>
        <authorList>
            <person name="Bruccoleri R.E."/>
            <person name="Oakeley E.J."/>
            <person name="Faust A.M.E."/>
            <person name="Altorfer M."/>
            <person name="Dessus-Babus S."/>
            <person name="Burckhardt D."/>
            <person name="Oertli M."/>
            <person name="Naumann U."/>
            <person name="Petersen F."/>
            <person name="Wong J."/>
        </authorList>
    </citation>
    <scope>NUCLEOTIDE SEQUENCE</scope>
    <source>
        <strain evidence="2">GSM-AAB239-AS_SAM_17_03QT</strain>
    </source>
</reference>
<dbReference type="Proteomes" id="UP001140949">
    <property type="component" value="Unassembled WGS sequence"/>
</dbReference>
<accession>A0AAX6EWS2</accession>
<protein>
    <submittedName>
        <fullName evidence="2">Protein LYK5-like</fullName>
    </submittedName>
</protein>
<comment type="caution">
    <text evidence="2">The sequence shown here is derived from an EMBL/GenBank/DDBJ whole genome shotgun (WGS) entry which is preliminary data.</text>
</comment>
<organism evidence="2 3">
    <name type="scientific">Iris pallida</name>
    <name type="common">Sweet iris</name>
    <dbReference type="NCBI Taxonomy" id="29817"/>
    <lineage>
        <taxon>Eukaryota</taxon>
        <taxon>Viridiplantae</taxon>
        <taxon>Streptophyta</taxon>
        <taxon>Embryophyta</taxon>
        <taxon>Tracheophyta</taxon>
        <taxon>Spermatophyta</taxon>
        <taxon>Magnoliopsida</taxon>
        <taxon>Liliopsida</taxon>
        <taxon>Asparagales</taxon>
        <taxon>Iridaceae</taxon>
        <taxon>Iridoideae</taxon>
        <taxon>Irideae</taxon>
        <taxon>Iris</taxon>
    </lineage>
</organism>
<evidence type="ECO:0000259" key="1">
    <source>
        <dbReference type="PROSITE" id="PS50011"/>
    </source>
</evidence>
<dbReference type="Gene3D" id="1.10.510.10">
    <property type="entry name" value="Transferase(Phosphotransferase) domain 1"/>
    <property type="match status" value="1"/>
</dbReference>
<dbReference type="SUPFAM" id="SSF56112">
    <property type="entry name" value="Protein kinase-like (PK-like)"/>
    <property type="match status" value="1"/>
</dbReference>
<keyword evidence="3" id="KW-1185">Reference proteome</keyword>
<dbReference type="PANTHER" id="PTHR45927:SF6">
    <property type="entry name" value="PROTEIN LYK5"/>
    <property type="match status" value="1"/>
</dbReference>
<dbReference type="PANTHER" id="PTHR45927">
    <property type="entry name" value="LYSM-DOMAIN RECEPTOR-LIKE KINASE-RELATED"/>
    <property type="match status" value="1"/>
</dbReference>
<dbReference type="InterPro" id="IPR011009">
    <property type="entry name" value="Kinase-like_dom_sf"/>
</dbReference>
<gene>
    <name evidence="2" type="ORF">M6B38_168090</name>
</gene>
<reference evidence="2" key="2">
    <citation type="submission" date="2023-04" db="EMBL/GenBank/DDBJ databases">
        <authorList>
            <person name="Bruccoleri R.E."/>
            <person name="Oakeley E.J."/>
            <person name="Faust A.-M."/>
            <person name="Dessus-Babus S."/>
            <person name="Altorfer M."/>
            <person name="Burckhardt D."/>
            <person name="Oertli M."/>
            <person name="Naumann U."/>
            <person name="Petersen F."/>
            <person name="Wong J."/>
        </authorList>
    </citation>
    <scope>NUCLEOTIDE SEQUENCE</scope>
    <source>
        <strain evidence="2">GSM-AAB239-AS_SAM_17_03QT</strain>
        <tissue evidence="2">Leaf</tissue>
    </source>
</reference>
<dbReference type="GO" id="GO:0005524">
    <property type="term" value="F:ATP binding"/>
    <property type="evidence" value="ECO:0007669"/>
    <property type="project" value="InterPro"/>
</dbReference>
<sequence length="141" mass="15668">MAPEYLEHGLITPKLDVFAFGVVLLELLSGREATYPKEDEDEKEKGELLLSGSLRKVLSGGGDNYDVRTKLRGFVEPSLRNDYPFDLALAMAELAMRCVAREAGSRPSMTDVLMTLSAIYNSILDWDPSEVRKPDSMVLGR</sequence>
<dbReference type="InterPro" id="IPR052611">
    <property type="entry name" value="Plant_RLK_LysM"/>
</dbReference>
<proteinExistence type="predicted"/>
<dbReference type="InterPro" id="IPR001245">
    <property type="entry name" value="Ser-Thr/Tyr_kinase_cat_dom"/>
</dbReference>
<dbReference type="GO" id="GO:0004672">
    <property type="term" value="F:protein kinase activity"/>
    <property type="evidence" value="ECO:0007669"/>
    <property type="project" value="InterPro"/>
</dbReference>
<evidence type="ECO:0000313" key="2">
    <source>
        <dbReference type="EMBL" id="KAJ6808319.1"/>
    </source>
</evidence>
<feature type="domain" description="Protein kinase" evidence="1">
    <location>
        <begin position="1"/>
        <end position="124"/>
    </location>
</feature>
<dbReference type="AlphaFoldDB" id="A0AAX6EWS2"/>
<dbReference type="PROSITE" id="PS50011">
    <property type="entry name" value="PROTEIN_KINASE_DOM"/>
    <property type="match status" value="1"/>
</dbReference>
<dbReference type="Pfam" id="PF07714">
    <property type="entry name" value="PK_Tyr_Ser-Thr"/>
    <property type="match status" value="1"/>
</dbReference>
<dbReference type="InterPro" id="IPR000719">
    <property type="entry name" value="Prot_kinase_dom"/>
</dbReference>